<gene>
    <name evidence="5" type="ORF">H9742_05390</name>
</gene>
<feature type="domain" description="HTH araC/xylS-type" evidence="4">
    <location>
        <begin position="244"/>
        <end position="342"/>
    </location>
</feature>
<name>A0A9D1UAQ3_9FIRM</name>
<dbReference type="Proteomes" id="UP000824265">
    <property type="component" value="Unassembled WGS sequence"/>
</dbReference>
<accession>A0A9D1UAQ3</accession>
<dbReference type="PROSITE" id="PS01124">
    <property type="entry name" value="HTH_ARAC_FAMILY_2"/>
    <property type="match status" value="1"/>
</dbReference>
<evidence type="ECO:0000313" key="5">
    <source>
        <dbReference type="EMBL" id="HIW80954.1"/>
    </source>
</evidence>
<proteinExistence type="predicted"/>
<reference evidence="5" key="1">
    <citation type="journal article" date="2021" name="PeerJ">
        <title>Extensive microbial diversity within the chicken gut microbiome revealed by metagenomics and culture.</title>
        <authorList>
            <person name="Gilroy R."/>
            <person name="Ravi A."/>
            <person name="Getino M."/>
            <person name="Pursley I."/>
            <person name="Horton D.L."/>
            <person name="Alikhan N.F."/>
            <person name="Baker D."/>
            <person name="Gharbi K."/>
            <person name="Hall N."/>
            <person name="Watson M."/>
            <person name="Adriaenssens E.M."/>
            <person name="Foster-Nyarko E."/>
            <person name="Jarju S."/>
            <person name="Secka A."/>
            <person name="Antonio M."/>
            <person name="Oren A."/>
            <person name="Chaudhuri R.R."/>
            <person name="La Ragione R."/>
            <person name="Hildebrand F."/>
            <person name="Pallen M.J."/>
        </authorList>
    </citation>
    <scope>NUCLEOTIDE SEQUENCE</scope>
    <source>
        <strain evidence="5">CHK195-6426</strain>
    </source>
</reference>
<dbReference type="InterPro" id="IPR009057">
    <property type="entry name" value="Homeodomain-like_sf"/>
</dbReference>
<dbReference type="InterPro" id="IPR018062">
    <property type="entry name" value="HTH_AraC-typ_CS"/>
</dbReference>
<dbReference type="GO" id="GO:0043565">
    <property type="term" value="F:sequence-specific DNA binding"/>
    <property type="evidence" value="ECO:0007669"/>
    <property type="project" value="InterPro"/>
</dbReference>
<evidence type="ECO:0000256" key="1">
    <source>
        <dbReference type="ARBA" id="ARBA00023015"/>
    </source>
</evidence>
<dbReference type="Gene3D" id="1.10.10.60">
    <property type="entry name" value="Homeodomain-like"/>
    <property type="match status" value="2"/>
</dbReference>
<sequence>MRINEYDTLSGEKYQPKQLHSFSTYLANLLETVFPNTKDCLICSSFENEIAVICTLEDKKTAHDMGRKIEELFEAEKKHIESIAIGSMEVSLYKIHASCANARRALALGLWSDGLLISYEDILLHSSESAKYPYDLEADLISALKNRNPQEADQCLKNMLHFILPQTKNDKISRTYLLAQLYGALIKYARESGLTGGFAEEPSHYAELLSLSGEGILLWFHGLMENILAQIAYRKANSEQLLSGRIKKYLEENYQKDISIPELSEIFLYSPTHLSRIFHSETGSSIKQYLTKIRMEKACELLGDYSLKISEVGELTGYPRVHGFLKQFKNFTGQTPSEYREYLSAKKTGQKPGEPDS</sequence>
<dbReference type="Pfam" id="PF12833">
    <property type="entry name" value="HTH_18"/>
    <property type="match status" value="1"/>
</dbReference>
<dbReference type="InterPro" id="IPR018060">
    <property type="entry name" value="HTH_AraC"/>
</dbReference>
<dbReference type="PROSITE" id="PS00041">
    <property type="entry name" value="HTH_ARAC_FAMILY_1"/>
    <property type="match status" value="1"/>
</dbReference>
<keyword evidence="3" id="KW-0804">Transcription</keyword>
<comment type="caution">
    <text evidence="5">The sequence shown here is derived from an EMBL/GenBank/DDBJ whole genome shotgun (WGS) entry which is preliminary data.</text>
</comment>
<evidence type="ECO:0000256" key="2">
    <source>
        <dbReference type="ARBA" id="ARBA00023125"/>
    </source>
</evidence>
<dbReference type="SMART" id="SM00342">
    <property type="entry name" value="HTH_ARAC"/>
    <property type="match status" value="1"/>
</dbReference>
<keyword evidence="2" id="KW-0238">DNA-binding</keyword>
<keyword evidence="1" id="KW-0805">Transcription regulation</keyword>
<organism evidence="5 6">
    <name type="scientific">Candidatus Acetatifactor stercoripullorum</name>
    <dbReference type="NCBI Taxonomy" id="2838414"/>
    <lineage>
        <taxon>Bacteria</taxon>
        <taxon>Bacillati</taxon>
        <taxon>Bacillota</taxon>
        <taxon>Clostridia</taxon>
        <taxon>Lachnospirales</taxon>
        <taxon>Lachnospiraceae</taxon>
        <taxon>Acetatifactor</taxon>
    </lineage>
</organism>
<dbReference type="EMBL" id="DXGH01000029">
    <property type="protein sequence ID" value="HIW80954.1"/>
    <property type="molecule type" value="Genomic_DNA"/>
</dbReference>
<dbReference type="PANTHER" id="PTHR43280:SF2">
    <property type="entry name" value="HTH-TYPE TRANSCRIPTIONAL REGULATOR EXSA"/>
    <property type="match status" value="1"/>
</dbReference>
<dbReference type="AlphaFoldDB" id="A0A9D1UAQ3"/>
<protein>
    <submittedName>
        <fullName evidence="5">Helix-turn-helix domain-containing protein</fullName>
    </submittedName>
</protein>
<dbReference type="PANTHER" id="PTHR43280">
    <property type="entry name" value="ARAC-FAMILY TRANSCRIPTIONAL REGULATOR"/>
    <property type="match status" value="1"/>
</dbReference>
<dbReference type="GO" id="GO:0003700">
    <property type="term" value="F:DNA-binding transcription factor activity"/>
    <property type="evidence" value="ECO:0007669"/>
    <property type="project" value="InterPro"/>
</dbReference>
<evidence type="ECO:0000313" key="6">
    <source>
        <dbReference type="Proteomes" id="UP000824265"/>
    </source>
</evidence>
<evidence type="ECO:0000259" key="4">
    <source>
        <dbReference type="PROSITE" id="PS01124"/>
    </source>
</evidence>
<evidence type="ECO:0000256" key="3">
    <source>
        <dbReference type="ARBA" id="ARBA00023163"/>
    </source>
</evidence>
<dbReference type="SUPFAM" id="SSF46689">
    <property type="entry name" value="Homeodomain-like"/>
    <property type="match status" value="2"/>
</dbReference>
<reference evidence="5" key="2">
    <citation type="submission" date="2021-04" db="EMBL/GenBank/DDBJ databases">
        <authorList>
            <person name="Gilroy R."/>
        </authorList>
    </citation>
    <scope>NUCLEOTIDE SEQUENCE</scope>
    <source>
        <strain evidence="5">CHK195-6426</strain>
    </source>
</reference>